<organism evidence="1 2">
    <name type="scientific">Paraoerskovia sediminicola</name>
    <dbReference type="NCBI Taxonomy" id="1138587"/>
    <lineage>
        <taxon>Bacteria</taxon>
        <taxon>Bacillati</taxon>
        <taxon>Actinomycetota</taxon>
        <taxon>Actinomycetes</taxon>
        <taxon>Micrococcales</taxon>
        <taxon>Cellulomonadaceae</taxon>
        <taxon>Paraoerskovia</taxon>
    </lineage>
</organism>
<gene>
    <name evidence="1" type="ORF">GCM10025865_00840</name>
</gene>
<evidence type="ECO:0000313" key="1">
    <source>
        <dbReference type="EMBL" id="BDZ40785.1"/>
    </source>
</evidence>
<dbReference type="Proteomes" id="UP001321475">
    <property type="component" value="Chromosome"/>
</dbReference>
<evidence type="ECO:0000313" key="2">
    <source>
        <dbReference type="Proteomes" id="UP001321475"/>
    </source>
</evidence>
<keyword evidence="2" id="KW-1185">Reference proteome</keyword>
<sequence>MNIRARIAAWVRRHIIADDPTLTLSPLDVLDLRTGLADPAAIDLPPLGSTLDDFDRAALSLRMERLASDLPSVNTDMLRDAICDGDNPALRESVYVTRSGSMVHGDLS</sequence>
<name>A0ABM8FYU8_9CELL</name>
<protein>
    <submittedName>
        <fullName evidence="1">Uncharacterized protein</fullName>
    </submittedName>
</protein>
<dbReference type="EMBL" id="AP027729">
    <property type="protein sequence ID" value="BDZ40785.1"/>
    <property type="molecule type" value="Genomic_DNA"/>
</dbReference>
<dbReference type="RefSeq" id="WP_286218116.1">
    <property type="nucleotide sequence ID" value="NZ_AP027729.1"/>
</dbReference>
<accession>A0ABM8FYU8</accession>
<reference evidence="2" key="1">
    <citation type="journal article" date="2019" name="Int. J. Syst. Evol. Microbiol.">
        <title>The Global Catalogue of Microorganisms (GCM) 10K type strain sequencing project: providing services to taxonomists for standard genome sequencing and annotation.</title>
        <authorList>
            <consortium name="The Broad Institute Genomics Platform"/>
            <consortium name="The Broad Institute Genome Sequencing Center for Infectious Disease"/>
            <person name="Wu L."/>
            <person name="Ma J."/>
        </authorList>
    </citation>
    <scope>NUCLEOTIDE SEQUENCE [LARGE SCALE GENOMIC DNA]</scope>
    <source>
        <strain evidence="2">NBRC 108565</strain>
    </source>
</reference>
<proteinExistence type="predicted"/>